<reference evidence="3 4" key="1">
    <citation type="submission" date="2019-04" db="EMBL/GenBank/DDBJ databases">
        <title>Friends and foes A comparative genomics study of 23 Aspergillus species from section Flavi.</title>
        <authorList>
            <consortium name="DOE Joint Genome Institute"/>
            <person name="Kjaerbolling I."/>
            <person name="Vesth T."/>
            <person name="Frisvad J.C."/>
            <person name="Nybo J.L."/>
            <person name="Theobald S."/>
            <person name="Kildgaard S."/>
            <person name="Isbrandt T."/>
            <person name="Kuo A."/>
            <person name="Sato A."/>
            <person name="Lyhne E.K."/>
            <person name="Kogle M.E."/>
            <person name="Wiebenga A."/>
            <person name="Kun R.S."/>
            <person name="Lubbers R.J."/>
            <person name="Makela M.R."/>
            <person name="Barry K."/>
            <person name="Chovatia M."/>
            <person name="Clum A."/>
            <person name="Daum C."/>
            <person name="Haridas S."/>
            <person name="He G."/>
            <person name="LaButti K."/>
            <person name="Lipzen A."/>
            <person name="Mondo S."/>
            <person name="Riley R."/>
            <person name="Salamov A."/>
            <person name="Simmons B.A."/>
            <person name="Magnuson J.K."/>
            <person name="Henrissat B."/>
            <person name="Mortensen U.H."/>
            <person name="Larsen T.O."/>
            <person name="Devries R.P."/>
            <person name="Grigoriev I.V."/>
            <person name="Machida M."/>
            <person name="Baker S.E."/>
            <person name="Andersen M.R."/>
        </authorList>
    </citation>
    <scope>NUCLEOTIDE SEQUENCE [LARGE SCALE GENOMIC DNA]</scope>
    <source>
        <strain evidence="3 4">CBS 117626</strain>
    </source>
</reference>
<organism evidence="3 4">
    <name type="scientific">Aspergillus tamarii</name>
    <dbReference type="NCBI Taxonomy" id="41984"/>
    <lineage>
        <taxon>Eukaryota</taxon>
        <taxon>Fungi</taxon>
        <taxon>Dikarya</taxon>
        <taxon>Ascomycota</taxon>
        <taxon>Pezizomycotina</taxon>
        <taxon>Eurotiomycetes</taxon>
        <taxon>Eurotiomycetidae</taxon>
        <taxon>Eurotiales</taxon>
        <taxon>Aspergillaceae</taxon>
        <taxon>Aspergillus</taxon>
        <taxon>Aspergillus subgen. Circumdati</taxon>
    </lineage>
</organism>
<feature type="compositionally biased region" description="Basic and acidic residues" evidence="1">
    <location>
        <begin position="1"/>
        <end position="17"/>
    </location>
</feature>
<dbReference type="Gene3D" id="1.20.5.170">
    <property type="match status" value="1"/>
</dbReference>
<dbReference type="CDD" id="cd14688">
    <property type="entry name" value="bZIP_YAP"/>
    <property type="match status" value="1"/>
</dbReference>
<evidence type="ECO:0000259" key="2">
    <source>
        <dbReference type="PROSITE" id="PS00036"/>
    </source>
</evidence>
<dbReference type="PANTHER" id="PTHR38116:SF9">
    <property type="entry name" value="BZIP DOMAIN-CONTAINING PROTEIN"/>
    <property type="match status" value="1"/>
</dbReference>
<dbReference type="InterPro" id="IPR046347">
    <property type="entry name" value="bZIP_sf"/>
</dbReference>
<dbReference type="OrthoDB" id="10261951at2759"/>
<evidence type="ECO:0000256" key="1">
    <source>
        <dbReference type="SAM" id="MobiDB-lite"/>
    </source>
</evidence>
<accession>A0A5N6V5A7</accession>
<protein>
    <recommendedName>
        <fullName evidence="2">BZIP domain-containing protein</fullName>
    </recommendedName>
</protein>
<proteinExistence type="predicted"/>
<keyword evidence="4" id="KW-1185">Reference proteome</keyword>
<dbReference type="PANTHER" id="PTHR38116">
    <property type="entry name" value="CHROMOSOME 7, WHOLE GENOME SHOTGUN SEQUENCE"/>
    <property type="match status" value="1"/>
</dbReference>
<dbReference type="EMBL" id="ML738596">
    <property type="protein sequence ID" value="KAE8166099.1"/>
    <property type="molecule type" value="Genomic_DNA"/>
</dbReference>
<dbReference type="SUPFAM" id="SSF57959">
    <property type="entry name" value="Leucine zipper domain"/>
    <property type="match status" value="1"/>
</dbReference>
<name>A0A5N6V5A7_ASPTM</name>
<evidence type="ECO:0000313" key="4">
    <source>
        <dbReference type="Proteomes" id="UP000326950"/>
    </source>
</evidence>
<feature type="compositionally biased region" description="Basic residues" evidence="1">
    <location>
        <begin position="25"/>
        <end position="38"/>
    </location>
</feature>
<gene>
    <name evidence="3" type="ORF">BDV40DRAFT_296912</name>
</gene>
<sequence length="519" mass="58630">MSPSRSTRESSKRKLDSTDDDQEKRKLRNRLAQRAFRRRQAEYMRSLRDRADSDDRPQNEIIHALREENARLRRQLIDVQSKLSRVITTMQALSGSVSSVLDKPSQVASTDKVEATDSVSSGQEIPKDIDLNIIANDYSALDAACNATPTVSIYDQSPGLDDSVDIMPQPLHQGVAGCENSFPEFDHDILALGRLSPHTSNLSQQLPNIWSFEYQMGLQPYANALSCSQQFSVALGKDWTESNSPFSDHIQVLQQLLKSKLKFIKPLFEPSPPLLYQQVLMVLSLFNSITRPDVMAWYAKTRFYHIVDLTAWQIYPCARTLSKVHKQYRPTEVQMQQQYPRVIDWIPFPSIRNRLIQLHAANPQIDQIFCDTVSSYVIEANMADLIMGAPAVTAYIRVTDVIANIPSTTPGSESQPSAMLPAPDAATLFSSTEYARAVFKKLDIDRGISHYKMDPAFFGTYPELYDPGVDIAAKGIPLRPDVQLRLTYPKPLDSSMFQTYRSFMDFSLYAPLSVAQVFR</sequence>
<dbReference type="GO" id="GO:0003700">
    <property type="term" value="F:DNA-binding transcription factor activity"/>
    <property type="evidence" value="ECO:0007669"/>
    <property type="project" value="InterPro"/>
</dbReference>
<dbReference type="AlphaFoldDB" id="A0A5N6V5A7"/>
<feature type="domain" description="BZIP" evidence="2">
    <location>
        <begin position="24"/>
        <end position="39"/>
    </location>
</feature>
<dbReference type="PROSITE" id="PS00036">
    <property type="entry name" value="BZIP_BASIC"/>
    <property type="match status" value="1"/>
</dbReference>
<feature type="region of interest" description="Disordered" evidence="1">
    <location>
        <begin position="1"/>
        <end position="39"/>
    </location>
</feature>
<evidence type="ECO:0000313" key="3">
    <source>
        <dbReference type="EMBL" id="KAE8166099.1"/>
    </source>
</evidence>
<dbReference type="InterPro" id="IPR021833">
    <property type="entry name" value="DUF3425"/>
</dbReference>
<dbReference type="Pfam" id="PF11905">
    <property type="entry name" value="DUF3425"/>
    <property type="match status" value="1"/>
</dbReference>
<dbReference type="Proteomes" id="UP000326950">
    <property type="component" value="Unassembled WGS sequence"/>
</dbReference>
<dbReference type="InterPro" id="IPR004827">
    <property type="entry name" value="bZIP"/>
</dbReference>